<dbReference type="SMART" id="SM00038">
    <property type="entry name" value="COLFI"/>
    <property type="match status" value="1"/>
</dbReference>
<dbReference type="PROSITE" id="PS51461">
    <property type="entry name" value="NC1_FIB"/>
    <property type="match status" value="1"/>
</dbReference>
<evidence type="ECO:0000256" key="5">
    <source>
        <dbReference type="SAM" id="MobiDB-lite"/>
    </source>
</evidence>
<dbReference type="InterPro" id="IPR000885">
    <property type="entry name" value="Fib_collagen_C"/>
</dbReference>
<keyword evidence="2" id="KW-0964">Secreted</keyword>
<dbReference type="Proteomes" id="UP000193380">
    <property type="component" value="Unassembled WGS sequence"/>
</dbReference>
<feature type="compositionally biased region" description="Basic residues" evidence="5">
    <location>
        <begin position="1006"/>
        <end position="1016"/>
    </location>
</feature>
<evidence type="ECO:0000259" key="6">
    <source>
        <dbReference type="PROSITE" id="PS51461"/>
    </source>
</evidence>
<protein>
    <recommendedName>
        <fullName evidence="6">Fibrillar collagen NC1 domain-containing protein</fullName>
    </recommendedName>
</protein>
<feature type="compositionally biased region" description="Low complexity" evidence="5">
    <location>
        <begin position="699"/>
        <end position="713"/>
    </location>
</feature>
<organism evidence="7 8">
    <name type="scientific">Oncorhynchus mykiss</name>
    <name type="common">Rainbow trout</name>
    <name type="synonym">Salmo gairdneri</name>
    <dbReference type="NCBI Taxonomy" id="8022"/>
    <lineage>
        <taxon>Eukaryota</taxon>
        <taxon>Metazoa</taxon>
        <taxon>Chordata</taxon>
        <taxon>Craniata</taxon>
        <taxon>Vertebrata</taxon>
        <taxon>Euteleostomi</taxon>
        <taxon>Actinopterygii</taxon>
        <taxon>Neopterygii</taxon>
        <taxon>Teleostei</taxon>
        <taxon>Protacanthopterygii</taxon>
        <taxon>Salmoniformes</taxon>
        <taxon>Salmonidae</taxon>
        <taxon>Salmoninae</taxon>
        <taxon>Oncorhynchus</taxon>
    </lineage>
</organism>
<dbReference type="Pfam" id="PF01391">
    <property type="entry name" value="Collagen"/>
    <property type="match status" value="6"/>
</dbReference>
<feature type="region of interest" description="Disordered" evidence="5">
    <location>
        <begin position="580"/>
        <end position="605"/>
    </location>
</feature>
<feature type="region of interest" description="Disordered" evidence="5">
    <location>
        <begin position="968"/>
        <end position="1079"/>
    </location>
</feature>
<keyword evidence="3" id="KW-0272">Extracellular matrix</keyword>
<dbReference type="InterPro" id="IPR050149">
    <property type="entry name" value="Collagen_superfamily"/>
</dbReference>
<comment type="subcellular location">
    <subcellularLocation>
        <location evidence="1">Secreted</location>
    </subcellularLocation>
</comment>
<feature type="compositionally biased region" description="Basic and acidic residues" evidence="5">
    <location>
        <begin position="1054"/>
        <end position="1069"/>
    </location>
</feature>
<name>A0A060XPE6_ONCMY</name>
<reference evidence="7" key="1">
    <citation type="journal article" date="2014" name="Nat. Commun.">
        <title>The rainbow trout genome provides novel insights into evolution after whole-genome duplication in vertebrates.</title>
        <authorList>
            <person name="Berthelot C."/>
            <person name="Brunet F."/>
            <person name="Chalopin D."/>
            <person name="Juanchich A."/>
            <person name="Bernard M."/>
            <person name="Noel B."/>
            <person name="Bento P."/>
            <person name="Da Silva C."/>
            <person name="Labadie K."/>
            <person name="Alberti A."/>
            <person name="Aury J.M."/>
            <person name="Louis A."/>
            <person name="Dehais P."/>
            <person name="Bardou P."/>
            <person name="Montfort J."/>
            <person name="Klopp C."/>
            <person name="Cabau C."/>
            <person name="Gaspin C."/>
            <person name="Thorgaard G.H."/>
            <person name="Boussaha M."/>
            <person name="Quillet E."/>
            <person name="Guyomard R."/>
            <person name="Galiana D."/>
            <person name="Bobe J."/>
            <person name="Volff J.N."/>
            <person name="Genet C."/>
            <person name="Wincker P."/>
            <person name="Jaillon O."/>
            <person name="Roest Crollius H."/>
            <person name="Guiguen Y."/>
        </authorList>
    </citation>
    <scope>NUCLEOTIDE SEQUENCE [LARGE SCALE GENOMIC DNA]</scope>
</reference>
<dbReference type="GO" id="GO:0030020">
    <property type="term" value="F:extracellular matrix structural constituent conferring tensile strength"/>
    <property type="evidence" value="ECO:0007669"/>
    <property type="project" value="TreeGrafter"/>
</dbReference>
<accession>A0A060XPE6</accession>
<keyword evidence="4" id="KW-0176">Collagen</keyword>
<evidence type="ECO:0000256" key="4">
    <source>
        <dbReference type="ARBA" id="ARBA00023119"/>
    </source>
</evidence>
<feature type="region of interest" description="Disordered" evidence="5">
    <location>
        <begin position="638"/>
        <end position="815"/>
    </location>
</feature>
<feature type="compositionally biased region" description="Basic and acidic residues" evidence="5">
    <location>
        <begin position="920"/>
        <end position="935"/>
    </location>
</feature>
<dbReference type="Gene3D" id="2.60.120.1000">
    <property type="match status" value="1"/>
</dbReference>
<feature type="region of interest" description="Disordered" evidence="5">
    <location>
        <begin position="888"/>
        <end position="944"/>
    </location>
</feature>
<feature type="compositionally biased region" description="Low complexity" evidence="5">
    <location>
        <begin position="355"/>
        <end position="368"/>
    </location>
</feature>
<feature type="compositionally biased region" description="Low complexity" evidence="5">
    <location>
        <begin position="649"/>
        <end position="661"/>
    </location>
</feature>
<dbReference type="PANTHER" id="PTHR24023:SF1112">
    <property type="entry name" value="COL_CUTICLE_N DOMAIN-CONTAINING PROTEIN-RELATED"/>
    <property type="match status" value="1"/>
</dbReference>
<dbReference type="PANTHER" id="PTHR24023">
    <property type="entry name" value="COLLAGEN ALPHA"/>
    <property type="match status" value="1"/>
</dbReference>
<reference evidence="7" key="2">
    <citation type="submission" date="2014-03" db="EMBL/GenBank/DDBJ databases">
        <authorList>
            <person name="Genoscope - CEA"/>
        </authorList>
    </citation>
    <scope>NUCLEOTIDE SEQUENCE</scope>
</reference>
<feature type="compositionally biased region" description="Gly residues" evidence="5">
    <location>
        <begin position="669"/>
        <end position="678"/>
    </location>
</feature>
<dbReference type="GO" id="GO:0005615">
    <property type="term" value="C:extracellular space"/>
    <property type="evidence" value="ECO:0007669"/>
    <property type="project" value="TreeGrafter"/>
</dbReference>
<evidence type="ECO:0000256" key="3">
    <source>
        <dbReference type="ARBA" id="ARBA00022530"/>
    </source>
</evidence>
<dbReference type="PaxDb" id="8022-A0A060XPE6"/>
<feature type="region of interest" description="Disordered" evidence="5">
    <location>
        <begin position="1"/>
        <end position="109"/>
    </location>
</feature>
<feature type="compositionally biased region" description="Low complexity" evidence="5">
    <location>
        <begin position="87"/>
        <end position="104"/>
    </location>
</feature>
<dbReference type="STRING" id="8022.A0A060XPE6"/>
<dbReference type="GO" id="GO:0005581">
    <property type="term" value="C:collagen trimer"/>
    <property type="evidence" value="ECO:0007669"/>
    <property type="project" value="UniProtKB-KW"/>
</dbReference>
<feature type="compositionally biased region" description="Basic and acidic residues" evidence="5">
    <location>
        <begin position="383"/>
        <end position="398"/>
    </location>
</feature>
<feature type="compositionally biased region" description="Basic and acidic residues" evidence="5">
    <location>
        <begin position="989"/>
        <end position="1000"/>
    </location>
</feature>
<feature type="region of interest" description="Disordered" evidence="5">
    <location>
        <begin position="324"/>
        <end position="485"/>
    </location>
</feature>
<dbReference type="Pfam" id="PF01410">
    <property type="entry name" value="COLFI"/>
    <property type="match status" value="1"/>
</dbReference>
<evidence type="ECO:0000313" key="8">
    <source>
        <dbReference type="Proteomes" id="UP000193380"/>
    </source>
</evidence>
<gene>
    <name evidence="7" type="ORF">GSONMT00056000001</name>
</gene>
<dbReference type="InterPro" id="IPR008160">
    <property type="entry name" value="Collagen"/>
</dbReference>
<feature type="compositionally biased region" description="Basic and acidic residues" evidence="5">
    <location>
        <begin position="36"/>
        <end position="63"/>
    </location>
</feature>
<sequence>MVGRGDVFVVDEDTDLADPNLHGGHLNPQWKPSRQGPKDSHEGKHEPSSKLLDENITTDKKSADSGGKGIGLFPGKPSDDIIIDLDPVSSSKKPSIVKTPIKTPLDPEHPDFNLLRQEVEGPQTPSRTALAPTSVPPATPIDAVTEERRPTTHIPTQPDPNPDCAITVEGGPERSGTVTIVSREGDLVLGSDGQMYRVQRGPPGIMGPPGKEGPFGYRGDGGSKGEKGEEGLIGAMGRRGRMGEPGEKVILTEVGLSLDFPYYIFQHTVKHIILVGPNSKCYCMSVTPHHITQCVYLCFVQGAAGFTGSVGAQGGELGLVGVVGPRGPQGPQGLDGESGPPGLRGIQGQLGMSGAAGPKGDPGPMGMMGIRGELGFEGPMGKRGPDGDKGDPGPKGERGVQGASGIQGPQGERGPSGPPGFTGLKGQSGTKGIEGENGETGPQGKLGREGLKGNRGTVGRNGKPGHRGNKGRVGQRGNVGQPGQPVSTEHSQCVCVCLTLVSHVLQGLSGSVAIAGSKGLKGFQGIAGEPGPTGIPGPLGERVSDTFNTKVVDVILNRTTLNRECVSVCGFTGKEGVEGPQGSVGTYGLSGPPGERGPPGPQVRSTSNTLVNQFLFLFFCYLTRPILTCVFQGPPGLQGSDGGTGKPGPRGSRGPPGTQGPDGPAGTSGISGAGGLIGPAGERGEMVRMQNSGNFPQNGMLGPPGDLGPSGLDGEQGTPGQSGLEGPPGTKGEQGDLGPCGKFGPPGQPGDRGLQGLKGLQGSHGQMGKEGDVGPTGDAGGPGFKGEKGDVGPLGPTGRNGPWGALGENGEKGPKGEKAHIGLMGQPGFMGEIGPAGLSGLQVSQEAIFMSMKCTCFSLTSIDHYQILLQYMSLKVLRKTVGHSVVRGQSGSGGTIGQPGRTGPPPGAQGPVGKVGPEGDLGHKGEPGPDGEKGEPGGSSEPGEQVSTFIVAASFAFWPLKQHISTGEIDSAPFNPNSMSGPEGQQGLKGEKGDDGRDGSPGKTGHIGRRGKRGKAGIRGTRGERGPKGKRGNVGLIGPPGWAGSIGIPGSRGDGGHQGDKGSKGEKGDIGPLGPPGGDGLKKLTLTPSTSIWNAKLILGQHSYSETRQTSLGVSFNFIEKRHTDRFSGSCWGARTDRPKGRSGDTTLSQHTLPFKPSIARTLYDSTIAIISLPGSSQKYLPKPFQSSQMAPYYLSSALLLTSVHRALVESIALYMEYVFHLGHREFLLQGQTRARPLTVYFRPASQTHLLFLLSICRVCLEKRYDITNEFLVFSTFQSQTPRRAAYKPNYPLLQTLLDSLHQDLRLLMDPPDGSKEHPATTCLELWLCHPDYTSGMYYIDPNQGSPADALLAYCKFSGTAAHTCLHPRDAQMPTKAWLMDSETDSSFQWLSKQEQGFQFYYPGANVVQMRFLRLQSWRALQKITYTCHPGHRLGHTDREVKFLTDTRRQSYLGAVNDCIPGDEVDSLEPREFVFEFEDLNLLPVRDVAVFGGGNVTHEFGFNIGPVCFS</sequence>
<evidence type="ECO:0000256" key="2">
    <source>
        <dbReference type="ARBA" id="ARBA00022525"/>
    </source>
</evidence>
<proteinExistence type="predicted"/>
<evidence type="ECO:0000256" key="1">
    <source>
        <dbReference type="ARBA" id="ARBA00004613"/>
    </source>
</evidence>
<evidence type="ECO:0000313" key="7">
    <source>
        <dbReference type="EMBL" id="CDQ81488.1"/>
    </source>
</evidence>
<dbReference type="Gene3D" id="1.20.5.320">
    <property type="entry name" value="6-Phosphogluconate Dehydrogenase, domain 3"/>
    <property type="match status" value="1"/>
</dbReference>
<feature type="compositionally biased region" description="Low complexity" evidence="5">
    <location>
        <begin position="324"/>
        <end position="335"/>
    </location>
</feature>
<dbReference type="EMBL" id="FR905772">
    <property type="protein sequence ID" value="CDQ81488.1"/>
    <property type="molecule type" value="Genomic_DNA"/>
</dbReference>
<feature type="compositionally biased region" description="Gly residues" evidence="5">
    <location>
        <begin position="639"/>
        <end position="648"/>
    </location>
</feature>
<dbReference type="GO" id="GO:0030198">
    <property type="term" value="P:extracellular matrix organization"/>
    <property type="evidence" value="ECO:0007669"/>
    <property type="project" value="TreeGrafter"/>
</dbReference>
<dbReference type="GO" id="GO:0031012">
    <property type="term" value="C:extracellular matrix"/>
    <property type="evidence" value="ECO:0007669"/>
    <property type="project" value="TreeGrafter"/>
</dbReference>
<feature type="domain" description="Fibrillar collagen NC1" evidence="6">
    <location>
        <begin position="1292"/>
        <end position="1510"/>
    </location>
</feature>